<evidence type="ECO:0000256" key="3">
    <source>
        <dbReference type="SAM" id="Phobius"/>
    </source>
</evidence>
<dbReference type="PANTHER" id="PTHR11764:SF20">
    <property type="entry name" value="LANOSTEROL SYNTHASE"/>
    <property type="match status" value="1"/>
</dbReference>
<keyword evidence="3" id="KW-0812">Transmembrane</keyword>
<keyword evidence="3" id="KW-1133">Transmembrane helix</keyword>
<comment type="similarity">
    <text evidence="1">Belongs to the terpene cyclase/mutase family.</text>
</comment>
<organism evidence="5 6">
    <name type="scientific">Erythroxylum novogranatense</name>
    <dbReference type="NCBI Taxonomy" id="1862640"/>
    <lineage>
        <taxon>Eukaryota</taxon>
        <taxon>Viridiplantae</taxon>
        <taxon>Streptophyta</taxon>
        <taxon>Embryophyta</taxon>
        <taxon>Tracheophyta</taxon>
        <taxon>Spermatophyta</taxon>
        <taxon>Magnoliopsida</taxon>
        <taxon>eudicotyledons</taxon>
        <taxon>Gunneridae</taxon>
        <taxon>Pentapetalae</taxon>
        <taxon>rosids</taxon>
        <taxon>fabids</taxon>
        <taxon>Malpighiales</taxon>
        <taxon>Erythroxylaceae</taxon>
        <taxon>Erythroxylum</taxon>
    </lineage>
</organism>
<evidence type="ECO:0000256" key="1">
    <source>
        <dbReference type="ARBA" id="ARBA00009755"/>
    </source>
</evidence>
<sequence>MFLLPGLVPPSLCHCLSFPMPIVITLFVTGALNSVLSEEHIREICRYLYNHQNEDGGRGLHIESQITMFGTVLNYVTLRFLGEGANGGEGAMERGRNWILDHGGATYITSCGQMWLLVLGGFEWSGNSLLPPEIWLLLYILPFHPGRMWCHCWMVYLPMSYLYGKRKIYTIRFL</sequence>
<proteinExistence type="inferred from homology"/>
<gene>
    <name evidence="5" type="ORF">K2173_017875</name>
</gene>
<dbReference type="GO" id="GO:0005811">
    <property type="term" value="C:lipid droplet"/>
    <property type="evidence" value="ECO:0007669"/>
    <property type="project" value="InterPro"/>
</dbReference>
<dbReference type="PANTHER" id="PTHR11764">
    <property type="entry name" value="TERPENE CYCLASE/MUTASE FAMILY MEMBER"/>
    <property type="match status" value="1"/>
</dbReference>
<dbReference type="Proteomes" id="UP001159364">
    <property type="component" value="Linkage Group LG10"/>
</dbReference>
<dbReference type="Gene3D" id="1.50.10.20">
    <property type="match status" value="1"/>
</dbReference>
<dbReference type="AlphaFoldDB" id="A0AAV8SLX1"/>
<dbReference type="GO" id="GO:0031559">
    <property type="term" value="F:oxidosqualene cyclase activity"/>
    <property type="evidence" value="ECO:0007669"/>
    <property type="project" value="UniProtKB-ARBA"/>
</dbReference>
<feature type="domain" description="Squalene cyclase N-terminal" evidence="4">
    <location>
        <begin position="35"/>
        <end position="170"/>
    </location>
</feature>
<accession>A0AAV8SLX1</accession>
<dbReference type="InterPro" id="IPR018333">
    <property type="entry name" value="Squalene_cyclase"/>
</dbReference>
<keyword evidence="6" id="KW-1185">Reference proteome</keyword>
<feature type="transmembrane region" description="Helical" evidence="3">
    <location>
        <begin position="16"/>
        <end position="36"/>
    </location>
</feature>
<evidence type="ECO:0000256" key="2">
    <source>
        <dbReference type="ARBA" id="ARBA00023235"/>
    </source>
</evidence>
<keyword evidence="3" id="KW-0472">Membrane</keyword>
<keyword evidence="2" id="KW-0413">Isomerase</keyword>
<name>A0AAV8SLX1_9ROSI</name>
<evidence type="ECO:0000313" key="5">
    <source>
        <dbReference type="EMBL" id="KAJ8753257.1"/>
    </source>
</evidence>
<evidence type="ECO:0000259" key="4">
    <source>
        <dbReference type="Pfam" id="PF13249"/>
    </source>
</evidence>
<dbReference type="InterPro" id="IPR032697">
    <property type="entry name" value="SQ_cyclase_N"/>
</dbReference>
<comment type="caution">
    <text evidence="5">The sequence shown here is derived from an EMBL/GenBank/DDBJ whole genome shotgun (WGS) entry which is preliminary data.</text>
</comment>
<reference evidence="5 6" key="1">
    <citation type="submission" date="2021-09" db="EMBL/GenBank/DDBJ databases">
        <title>Genomic insights and catalytic innovation underlie evolution of tropane alkaloids biosynthesis.</title>
        <authorList>
            <person name="Wang Y.-J."/>
            <person name="Tian T."/>
            <person name="Huang J.-P."/>
            <person name="Huang S.-X."/>
        </authorList>
    </citation>
    <scope>NUCLEOTIDE SEQUENCE [LARGE SCALE GENOMIC DNA]</scope>
    <source>
        <strain evidence="5">KIB-2018</strain>
        <tissue evidence="5">Leaf</tissue>
    </source>
</reference>
<dbReference type="InterPro" id="IPR008930">
    <property type="entry name" value="Terpenoid_cyclase/PrenylTrfase"/>
</dbReference>
<protein>
    <recommendedName>
        <fullName evidence="4">Squalene cyclase N-terminal domain-containing protein</fullName>
    </recommendedName>
</protein>
<evidence type="ECO:0000313" key="6">
    <source>
        <dbReference type="Proteomes" id="UP001159364"/>
    </source>
</evidence>
<dbReference type="Pfam" id="PF13249">
    <property type="entry name" value="SQHop_cyclase_N"/>
    <property type="match status" value="1"/>
</dbReference>
<dbReference type="EMBL" id="JAIWQS010000010">
    <property type="protein sequence ID" value="KAJ8753257.1"/>
    <property type="molecule type" value="Genomic_DNA"/>
</dbReference>
<dbReference type="SUPFAM" id="SSF48239">
    <property type="entry name" value="Terpenoid cyclases/Protein prenyltransferases"/>
    <property type="match status" value="1"/>
</dbReference>
<dbReference type="GO" id="GO:0016104">
    <property type="term" value="P:triterpenoid biosynthetic process"/>
    <property type="evidence" value="ECO:0007669"/>
    <property type="project" value="InterPro"/>
</dbReference>